<proteinExistence type="predicted"/>
<evidence type="ECO:0000313" key="1">
    <source>
        <dbReference type="EMBL" id="MET3560303.1"/>
    </source>
</evidence>
<accession>A0ABV2FP04</accession>
<reference evidence="1 2" key="1">
    <citation type="submission" date="2024-06" db="EMBL/GenBank/DDBJ databases">
        <title>Genomic Encyclopedia of Type Strains, Phase IV (KMG-IV): sequencing the most valuable type-strain genomes for metagenomic binning, comparative biology and taxonomic classification.</title>
        <authorList>
            <person name="Goeker M."/>
        </authorList>
    </citation>
    <scope>NUCLEOTIDE SEQUENCE [LARGE SCALE GENOMIC DNA]</scope>
    <source>
        <strain evidence="1 2">DSM 23650</strain>
    </source>
</reference>
<keyword evidence="2" id="KW-1185">Reference proteome</keyword>
<feature type="non-terminal residue" evidence="1">
    <location>
        <position position="40"/>
    </location>
</feature>
<comment type="caution">
    <text evidence="1">The sequence shown here is derived from an EMBL/GenBank/DDBJ whole genome shotgun (WGS) entry which is preliminary data.</text>
</comment>
<dbReference type="Proteomes" id="UP001549112">
    <property type="component" value="Unassembled WGS sequence"/>
</dbReference>
<evidence type="ECO:0000313" key="2">
    <source>
        <dbReference type="Proteomes" id="UP001549112"/>
    </source>
</evidence>
<sequence>MILWGKKYFVVIAALAAFFMALAKAFRFGKKTERQKQTET</sequence>
<gene>
    <name evidence="1" type="ORF">ABID39_000995</name>
</gene>
<dbReference type="EMBL" id="JBEPLT010000008">
    <property type="protein sequence ID" value="MET3560303.1"/>
    <property type="molecule type" value="Genomic_DNA"/>
</dbReference>
<name>A0ABV2FP04_9HYPH</name>
<protein>
    <submittedName>
        <fullName evidence="1">Uncharacterized protein</fullName>
    </submittedName>
</protein>
<organism evidence="1 2">
    <name type="scientific">Bartonella japonica</name>
    <dbReference type="NCBI Taxonomy" id="357761"/>
    <lineage>
        <taxon>Bacteria</taxon>
        <taxon>Pseudomonadati</taxon>
        <taxon>Pseudomonadota</taxon>
        <taxon>Alphaproteobacteria</taxon>
        <taxon>Hyphomicrobiales</taxon>
        <taxon>Bartonellaceae</taxon>
        <taxon>Bartonella</taxon>
    </lineage>
</organism>